<feature type="compositionally biased region" description="Basic residues" evidence="1">
    <location>
        <begin position="1"/>
        <end position="10"/>
    </location>
</feature>
<proteinExistence type="predicted"/>
<dbReference type="PANTHER" id="PTHR46836:SF8">
    <property type="entry name" value="AFADIN"/>
    <property type="match status" value="1"/>
</dbReference>
<dbReference type="Pfam" id="PF14309">
    <property type="entry name" value="DUF4378"/>
    <property type="match status" value="1"/>
</dbReference>
<dbReference type="PANTHER" id="PTHR46836">
    <property type="entry name" value="AFADIN"/>
    <property type="match status" value="1"/>
</dbReference>
<organism evidence="4 5">
    <name type="scientific">Lactuca sativa</name>
    <name type="common">Garden lettuce</name>
    <dbReference type="NCBI Taxonomy" id="4236"/>
    <lineage>
        <taxon>Eukaryota</taxon>
        <taxon>Viridiplantae</taxon>
        <taxon>Streptophyta</taxon>
        <taxon>Embryophyta</taxon>
        <taxon>Tracheophyta</taxon>
        <taxon>Spermatophyta</taxon>
        <taxon>Magnoliopsida</taxon>
        <taxon>eudicotyledons</taxon>
        <taxon>Gunneridae</taxon>
        <taxon>Pentapetalae</taxon>
        <taxon>asterids</taxon>
        <taxon>campanulids</taxon>
        <taxon>Asterales</taxon>
        <taxon>Asteraceae</taxon>
        <taxon>Cichorioideae</taxon>
        <taxon>Cichorieae</taxon>
        <taxon>Lactucinae</taxon>
        <taxon>Lactuca</taxon>
    </lineage>
</organism>
<feature type="region of interest" description="Disordered" evidence="1">
    <location>
        <begin position="87"/>
        <end position="159"/>
    </location>
</feature>
<feature type="region of interest" description="Disordered" evidence="1">
    <location>
        <begin position="410"/>
        <end position="438"/>
    </location>
</feature>
<keyword evidence="5" id="KW-1185">Reference proteome</keyword>
<dbReference type="OrthoDB" id="1925259at2759"/>
<evidence type="ECO:0008006" key="6">
    <source>
        <dbReference type="Google" id="ProtNLM"/>
    </source>
</evidence>
<feature type="compositionally biased region" description="Polar residues" evidence="1">
    <location>
        <begin position="115"/>
        <end position="128"/>
    </location>
</feature>
<feature type="domain" description="DUF4378" evidence="2">
    <location>
        <begin position="640"/>
        <end position="794"/>
    </location>
</feature>
<evidence type="ECO:0000259" key="2">
    <source>
        <dbReference type="Pfam" id="PF14309"/>
    </source>
</evidence>
<gene>
    <name evidence="4" type="ORF">LSAT_V11C200091240</name>
</gene>
<evidence type="ECO:0000259" key="3">
    <source>
        <dbReference type="Pfam" id="PF14383"/>
    </source>
</evidence>
<sequence length="798" mass="92153">MERDKRKKSKMPCLFGGNGDNLKRKTVQPRSQTGDIIEHNLFTFEVGQTSSKQSYGTPMKTLLAKEMLNETSAKKRSPSLIAKLMGLDGLPSPQSIHKQQRKLSDNKRNEKPLSHQFNKKTTIEQQQFKDVYEDPEASHSGNHHYPSPPNSKRRSTKQEFGYIQERCDEVLRESIAFKSKLERVDSNSDLMLTFLQKPDSLFVKHLHDQQSIPHGSLCNQITVLKPSNSVMHGSKKEEKETLIYRHRRSSRILERKDDIALSPTRIVVLKPNLAKIHNDRTYVLHSPEMYKGPLGEVRSSRHKSREAREIAKQITSQMKEGFECGDINLFHSGYRGYDDMDEFDRPRRSPMSESSVIREAKKRMSQRWKTHGYKDANMIGKGSTSTLEEMLSVPNTEMRQDDDIINGEYLRSSTSKSRSRSVPPSFNNRSHKTSDYHEAHSELKNMVHNEQVHRFKNKEVKSNFNHREDSRSKNVRYTKRCNACSPEFDDYLPECHSTRKPTEQDLLISNSSNIYDPHPDPAITINEERLISQEQWSAKSGGTISIQLSGPEPESSEGSKEVDQCGQLSSVLEASPTEDVSSGSDCFEGVSTRLLELRKQLHLLKMESESTYDSQNDEEVEQESSLTILESENWESMYFIDFLKGCGFYDHDTYTFMCTWYNNNSQDKDNGNPTETDTWLFDYLEKKYCEGWSVSRSERRLFYDRIREALFDICKTRVSCWWVGVAERGIQMKLTEIGFEDQVQKVLGKQEKEAMEDFEETCIDKDLDWFVAVNEIDVVGKKMVEMLVNDLVLEIVNL</sequence>
<comment type="caution">
    <text evidence="4">The sequence shown here is derived from an EMBL/GenBank/DDBJ whole genome shotgun (WGS) entry which is preliminary data.</text>
</comment>
<dbReference type="Pfam" id="PF14383">
    <property type="entry name" value="VARLMGL"/>
    <property type="match status" value="1"/>
</dbReference>
<dbReference type="Gramene" id="rna-gnl|WGS:NBSK|LSAT_2X111220_mrna">
    <property type="protein sequence ID" value="cds-PLY85927.1"/>
    <property type="gene ID" value="gene-LSAT_2X111220"/>
</dbReference>
<dbReference type="Proteomes" id="UP000235145">
    <property type="component" value="Unassembled WGS sequence"/>
</dbReference>
<dbReference type="InterPro" id="IPR032795">
    <property type="entry name" value="DUF3741-assoc"/>
</dbReference>
<feature type="compositionally biased region" description="Basic and acidic residues" evidence="1">
    <location>
        <begin position="102"/>
        <end position="113"/>
    </location>
</feature>
<accession>A0A9R1WDP5</accession>
<dbReference type="InterPro" id="IPR025486">
    <property type="entry name" value="DUF4378"/>
</dbReference>
<evidence type="ECO:0000313" key="4">
    <source>
        <dbReference type="EMBL" id="KAJ0222003.1"/>
    </source>
</evidence>
<feature type="region of interest" description="Disordered" evidence="1">
    <location>
        <begin position="341"/>
        <end position="365"/>
    </location>
</feature>
<evidence type="ECO:0000256" key="1">
    <source>
        <dbReference type="SAM" id="MobiDB-lite"/>
    </source>
</evidence>
<feature type="domain" description="DUF3741" evidence="3">
    <location>
        <begin position="69"/>
        <end position="94"/>
    </location>
</feature>
<reference evidence="4 5" key="1">
    <citation type="journal article" date="2017" name="Nat. Commun.">
        <title>Genome assembly with in vitro proximity ligation data and whole-genome triplication in lettuce.</title>
        <authorList>
            <person name="Reyes-Chin-Wo S."/>
            <person name="Wang Z."/>
            <person name="Yang X."/>
            <person name="Kozik A."/>
            <person name="Arikit S."/>
            <person name="Song C."/>
            <person name="Xia L."/>
            <person name="Froenicke L."/>
            <person name="Lavelle D.O."/>
            <person name="Truco M.J."/>
            <person name="Xia R."/>
            <person name="Zhu S."/>
            <person name="Xu C."/>
            <person name="Xu H."/>
            <person name="Xu X."/>
            <person name="Cox K."/>
            <person name="Korf I."/>
            <person name="Meyers B.C."/>
            <person name="Michelmore R.W."/>
        </authorList>
    </citation>
    <scope>NUCLEOTIDE SEQUENCE [LARGE SCALE GENOMIC DNA]</scope>
    <source>
        <strain evidence="5">cv. Salinas</strain>
        <tissue evidence="4">Seedlings</tissue>
    </source>
</reference>
<evidence type="ECO:0000313" key="5">
    <source>
        <dbReference type="Proteomes" id="UP000235145"/>
    </source>
</evidence>
<dbReference type="EMBL" id="NBSK02000002">
    <property type="protein sequence ID" value="KAJ0222003.1"/>
    <property type="molecule type" value="Genomic_DNA"/>
</dbReference>
<feature type="region of interest" description="Disordered" evidence="1">
    <location>
        <begin position="543"/>
        <end position="566"/>
    </location>
</feature>
<protein>
    <recommendedName>
        <fullName evidence="6">DUF4378 domain-containing protein</fullName>
    </recommendedName>
</protein>
<name>A0A9R1WDP5_LACSA</name>
<dbReference type="AlphaFoldDB" id="A0A9R1WDP5"/>
<feature type="region of interest" description="Disordered" evidence="1">
    <location>
        <begin position="1"/>
        <end position="32"/>
    </location>
</feature>